<dbReference type="SFLD" id="SFLDG00180">
    <property type="entry name" value="muconate_cycloisomerase"/>
    <property type="match status" value="1"/>
</dbReference>
<dbReference type="InterPro" id="IPR029065">
    <property type="entry name" value="Enolase_C-like"/>
</dbReference>
<dbReference type="PANTHER" id="PTHR48073">
    <property type="entry name" value="O-SUCCINYLBENZOATE SYNTHASE-RELATED"/>
    <property type="match status" value="1"/>
</dbReference>
<dbReference type="SMART" id="SM00922">
    <property type="entry name" value="MR_MLE"/>
    <property type="match status" value="1"/>
</dbReference>
<evidence type="ECO:0000256" key="2">
    <source>
        <dbReference type="ARBA" id="ARBA00022723"/>
    </source>
</evidence>
<dbReference type="SFLD" id="SFLDF00009">
    <property type="entry name" value="o-succinylbenzoate_synthase"/>
    <property type="match status" value="1"/>
</dbReference>
<feature type="active site" description="Proton donor" evidence="5">
    <location>
        <position position="110"/>
    </location>
</feature>
<dbReference type="InterPro" id="IPR013342">
    <property type="entry name" value="Mandelate_racemase_C"/>
</dbReference>
<evidence type="ECO:0000256" key="3">
    <source>
        <dbReference type="ARBA" id="ARBA00022842"/>
    </source>
</evidence>
<evidence type="ECO:0000256" key="1">
    <source>
        <dbReference type="ARBA" id="ARBA00022428"/>
    </source>
</evidence>
<keyword evidence="2 5" id="KW-0479">Metal-binding</keyword>
<reference evidence="7" key="1">
    <citation type="submission" date="2021-07" db="EMBL/GenBank/DDBJ databases">
        <title>Candidatus Kaistella beijingensis sp. nov. isolated from a municipal wastewater treatment plant is involved in sludge foaming.</title>
        <authorList>
            <person name="Song Y."/>
            <person name="Liu S.-J."/>
        </authorList>
    </citation>
    <scope>NUCLEOTIDE SEQUENCE</scope>
    <source>
        <strain evidence="7">DSM 43998</strain>
    </source>
</reference>
<dbReference type="EMBL" id="CP079105">
    <property type="protein sequence ID" value="QXQ14464.1"/>
    <property type="molecule type" value="Genomic_DNA"/>
</dbReference>
<evidence type="ECO:0000259" key="6">
    <source>
        <dbReference type="SMART" id="SM00922"/>
    </source>
</evidence>
<dbReference type="CDD" id="cd03320">
    <property type="entry name" value="OSBS"/>
    <property type="match status" value="1"/>
</dbReference>
<comment type="function">
    <text evidence="5">Converts 2-succinyl-6-hydroxy-2,4-cyclohexadiene-1-carboxylate (SHCHC) to 2-succinylbenzoate (OSB).</text>
</comment>
<name>A0ABX8SBU3_9ACTN</name>
<dbReference type="GO" id="GO:0043748">
    <property type="term" value="F:O-succinylbenzoate synthase activity"/>
    <property type="evidence" value="ECO:0007669"/>
    <property type="project" value="UniProtKB-EC"/>
</dbReference>
<organism evidence="7 8">
    <name type="scientific">Skermania pinensis</name>
    <dbReference type="NCBI Taxonomy" id="39122"/>
    <lineage>
        <taxon>Bacteria</taxon>
        <taxon>Bacillati</taxon>
        <taxon>Actinomycetota</taxon>
        <taxon>Actinomycetes</taxon>
        <taxon>Mycobacteriales</taxon>
        <taxon>Gordoniaceae</taxon>
        <taxon>Skermania</taxon>
    </lineage>
</organism>
<dbReference type="PANTHER" id="PTHR48073:SF2">
    <property type="entry name" value="O-SUCCINYLBENZOATE SYNTHASE"/>
    <property type="match status" value="1"/>
</dbReference>
<comment type="cofactor">
    <cofactor evidence="5">
        <name>a divalent metal cation</name>
        <dbReference type="ChEBI" id="CHEBI:60240"/>
    </cofactor>
</comment>
<dbReference type="SUPFAM" id="SSF51604">
    <property type="entry name" value="Enolase C-terminal domain-like"/>
    <property type="match status" value="1"/>
</dbReference>
<comment type="similarity">
    <text evidence="5">Belongs to the mandelate racemase/muconate lactonizing enzyme family. MenC type 1 subfamily.</text>
</comment>
<accession>A0ABX8SBU3</accession>
<dbReference type="HAMAP" id="MF_00470">
    <property type="entry name" value="MenC_1"/>
    <property type="match status" value="1"/>
</dbReference>
<dbReference type="Pfam" id="PF18374">
    <property type="entry name" value="Enolase_like_N"/>
    <property type="match status" value="1"/>
</dbReference>
<protein>
    <recommendedName>
        <fullName evidence="5">o-succinylbenzoate synthase</fullName>
        <shortName evidence="5">OSB synthase</shortName>
        <shortName evidence="5">OSBS</shortName>
        <ecNumber evidence="5">4.2.1.113</ecNumber>
    </recommendedName>
    <alternativeName>
        <fullName evidence="5">4-(2'-carboxyphenyl)-4-oxybutyric acid synthase</fullName>
    </alternativeName>
    <alternativeName>
        <fullName evidence="5">o-succinylbenzoic acid synthase</fullName>
    </alternativeName>
</protein>
<comment type="catalytic activity">
    <reaction evidence="5">
        <text>(1R,6R)-6-hydroxy-2-succinyl-cyclohexa-2,4-diene-1-carboxylate = 2-succinylbenzoate + H2O</text>
        <dbReference type="Rhea" id="RHEA:10196"/>
        <dbReference type="ChEBI" id="CHEBI:15377"/>
        <dbReference type="ChEBI" id="CHEBI:18325"/>
        <dbReference type="ChEBI" id="CHEBI:58689"/>
        <dbReference type="EC" id="4.2.1.113"/>
    </reaction>
</comment>
<feature type="binding site" evidence="5">
    <location>
        <position position="162"/>
    </location>
    <ligand>
        <name>Mg(2+)</name>
        <dbReference type="ChEBI" id="CHEBI:18420"/>
    </ligand>
</feature>
<dbReference type="Proteomes" id="UP000887023">
    <property type="component" value="Chromosome"/>
</dbReference>
<feature type="domain" description="Mandelate racemase/muconate lactonizing enzyme C-terminal" evidence="6">
    <location>
        <begin position="90"/>
        <end position="181"/>
    </location>
</feature>
<comment type="pathway">
    <text evidence="5">Quinol/quinone metabolism; 1,4-dihydroxy-2-naphthoate biosynthesis; 1,4-dihydroxy-2-naphthoate from chorismate: step 4/7.</text>
</comment>
<keyword evidence="1 5" id="KW-0474">Menaquinone biosynthesis</keyword>
<evidence type="ECO:0000313" key="8">
    <source>
        <dbReference type="Proteomes" id="UP000887023"/>
    </source>
</evidence>
<dbReference type="EC" id="4.2.1.113" evidence="5"/>
<dbReference type="Gene3D" id="3.20.20.120">
    <property type="entry name" value="Enolase-like C-terminal domain"/>
    <property type="match status" value="1"/>
</dbReference>
<proteinExistence type="inferred from homology"/>
<dbReference type="SFLD" id="SFLDS00001">
    <property type="entry name" value="Enolase"/>
    <property type="match status" value="1"/>
</dbReference>
<gene>
    <name evidence="5" type="primary">menC</name>
    <name evidence="7" type="ORF">KV203_03335</name>
</gene>
<feature type="active site" description="Proton acceptor" evidence="5">
    <location>
        <position position="210"/>
    </location>
</feature>
<feature type="binding site" evidence="5">
    <location>
        <position position="138"/>
    </location>
    <ligand>
        <name>Mg(2+)</name>
        <dbReference type="ChEBI" id="CHEBI:18420"/>
    </ligand>
</feature>
<feature type="binding site" evidence="5">
    <location>
        <position position="186"/>
    </location>
    <ligand>
        <name>Mg(2+)</name>
        <dbReference type="ChEBI" id="CHEBI:18420"/>
    </ligand>
</feature>
<keyword evidence="4 5" id="KW-0456">Lyase</keyword>
<evidence type="ECO:0000313" key="7">
    <source>
        <dbReference type="EMBL" id="QXQ14464.1"/>
    </source>
</evidence>
<dbReference type="InterPro" id="IPR010196">
    <property type="entry name" value="OSB_synthase_MenC1"/>
</dbReference>
<evidence type="ECO:0000256" key="4">
    <source>
        <dbReference type="ARBA" id="ARBA00023239"/>
    </source>
</evidence>
<comment type="pathway">
    <text evidence="5">Quinol/quinone metabolism; menaquinone biosynthesis.</text>
</comment>
<sequence>MSAVLPDPADLLAALHVVRLPMRVRFRGITEREVALLHGPAGWGEFGAFPEYPDAEAAHWLAGAIEAAWIGPPPAVRARIPVNATVPAVPAEQVPQILARFPGVDTAKVKVAEPGQGLADDIARVAAVRARVPHVRVDANGGWSVSAAAAALREFGPLQYAEQPCRTVEELVALRRQVPDVPIAADESIRRAEDPLRVARAGGLDVAVVKVPPLGGMRQTLRIAEQLSGFGVPIVVSSALDTAVGMNAALAAAAALPELPLACGLATGEFFVDDLVTGRELRDGALAGAALEPEPDRLARFAAPPGRVAWWRDRVVRCTALLG</sequence>
<dbReference type="InterPro" id="IPR036849">
    <property type="entry name" value="Enolase-like_C_sf"/>
</dbReference>
<dbReference type="RefSeq" id="WP_066466710.1">
    <property type="nucleotide sequence ID" value="NZ_CBCRUZ010000003.1"/>
</dbReference>
<dbReference type="Pfam" id="PF13378">
    <property type="entry name" value="MR_MLE_C"/>
    <property type="match status" value="1"/>
</dbReference>
<keyword evidence="3 5" id="KW-0460">Magnesium</keyword>
<evidence type="ECO:0000256" key="5">
    <source>
        <dbReference type="HAMAP-Rule" id="MF_00470"/>
    </source>
</evidence>
<keyword evidence="8" id="KW-1185">Reference proteome</keyword>
<dbReference type="NCBIfam" id="NF002782">
    <property type="entry name" value="PRK02901.1"/>
    <property type="match status" value="1"/>
</dbReference>